<dbReference type="InterPro" id="IPR052318">
    <property type="entry name" value="CellDiv_DevSignal_Domain"/>
</dbReference>
<sequence length="198" mass="22694">MACSEQSSSQNQVIEDMWNALDSQNIPISTSTPSSVRRKSRKSWFETNPKGKKFEIAVEKNPTLKPSRKSDVEDEVLLLTHFTNPPKVGFNKLKPSGKKTRTLIIKNPHEYDQQVKIEKFPHKKYFSTDLYEFVVEGNSSYRMVITWTPAEEGNFREMILFLVDGVYRVQAFVFGTVEASPQKKKPVCIFIRGGPKES</sequence>
<comment type="caution">
    <text evidence="5">The sequence shown here is derived from an EMBL/GenBank/DDBJ whole genome shotgun (WGS) entry which is preliminary data.</text>
</comment>
<accession>A0ABQ9E6X7</accession>
<comment type="subcellular location">
    <subcellularLocation>
        <location evidence="1">Cytoplasm</location>
    </subcellularLocation>
</comment>
<dbReference type="Pfam" id="PF15780">
    <property type="entry name" value="ASH"/>
    <property type="match status" value="1"/>
</dbReference>
<dbReference type="InterPro" id="IPR013783">
    <property type="entry name" value="Ig-like_fold"/>
</dbReference>
<keyword evidence="2" id="KW-0963">Cytoplasm</keyword>
<evidence type="ECO:0000256" key="2">
    <source>
        <dbReference type="ARBA" id="ARBA00022490"/>
    </source>
</evidence>
<organism evidence="5 6">
    <name type="scientific">Tegillarca granosa</name>
    <name type="common">Malaysian cockle</name>
    <name type="synonym">Anadara granosa</name>
    <dbReference type="NCBI Taxonomy" id="220873"/>
    <lineage>
        <taxon>Eukaryota</taxon>
        <taxon>Metazoa</taxon>
        <taxon>Spiralia</taxon>
        <taxon>Lophotrochozoa</taxon>
        <taxon>Mollusca</taxon>
        <taxon>Bivalvia</taxon>
        <taxon>Autobranchia</taxon>
        <taxon>Pteriomorphia</taxon>
        <taxon>Arcoida</taxon>
        <taxon>Arcoidea</taxon>
        <taxon>Arcidae</taxon>
        <taxon>Tegillarca</taxon>
    </lineage>
</organism>
<evidence type="ECO:0000256" key="1">
    <source>
        <dbReference type="ARBA" id="ARBA00004496"/>
    </source>
</evidence>
<dbReference type="Gene3D" id="2.60.40.10">
    <property type="entry name" value="Immunoglobulins"/>
    <property type="match status" value="1"/>
</dbReference>
<dbReference type="PANTHER" id="PTHR22590:SF5">
    <property type="entry name" value="MYOSIN MOTOR DOMAIN-CONTAINING PROTEIN"/>
    <property type="match status" value="1"/>
</dbReference>
<evidence type="ECO:0000256" key="3">
    <source>
        <dbReference type="ARBA" id="ARBA00022737"/>
    </source>
</evidence>
<evidence type="ECO:0000259" key="4">
    <source>
        <dbReference type="Pfam" id="PF15780"/>
    </source>
</evidence>
<evidence type="ECO:0000313" key="5">
    <source>
        <dbReference type="EMBL" id="KAJ8300166.1"/>
    </source>
</evidence>
<evidence type="ECO:0000313" key="6">
    <source>
        <dbReference type="Proteomes" id="UP001217089"/>
    </source>
</evidence>
<keyword evidence="6" id="KW-1185">Reference proteome</keyword>
<dbReference type="Proteomes" id="UP001217089">
    <property type="component" value="Unassembled WGS sequence"/>
</dbReference>
<proteinExistence type="predicted"/>
<name>A0ABQ9E6X7_TEGGR</name>
<dbReference type="EMBL" id="JARBDR010000919">
    <property type="protein sequence ID" value="KAJ8300166.1"/>
    <property type="molecule type" value="Genomic_DNA"/>
</dbReference>
<feature type="domain" description="Abnormal spindle-like microcephaly-associated protein ASH" evidence="4">
    <location>
        <begin position="76"/>
        <end position="170"/>
    </location>
</feature>
<dbReference type="PANTHER" id="PTHR22590">
    <property type="entry name" value="MYOSIN MOTOR DOMAIN-CONTAINING PROTEIN"/>
    <property type="match status" value="1"/>
</dbReference>
<reference evidence="5 6" key="1">
    <citation type="submission" date="2022-12" db="EMBL/GenBank/DDBJ databases">
        <title>Chromosome-level genome of Tegillarca granosa.</title>
        <authorList>
            <person name="Kim J."/>
        </authorList>
    </citation>
    <scope>NUCLEOTIDE SEQUENCE [LARGE SCALE GENOMIC DNA]</scope>
    <source>
        <strain evidence="5">Teg-2019</strain>
        <tissue evidence="5">Adductor muscle</tissue>
    </source>
</reference>
<dbReference type="InterPro" id="IPR031549">
    <property type="entry name" value="ASH"/>
</dbReference>
<keyword evidence="3" id="KW-0677">Repeat</keyword>
<protein>
    <recommendedName>
        <fullName evidence="4">Abnormal spindle-like microcephaly-associated protein ASH domain-containing protein</fullName>
    </recommendedName>
</protein>
<gene>
    <name evidence="5" type="ORF">KUTeg_021685</name>
</gene>